<organism evidence="1">
    <name type="scientific">Spodoptera frugiperda nuclear polyhedrosis virus</name>
    <name type="common">SfNPV</name>
    <dbReference type="NCBI Taxonomy" id="10455"/>
    <lineage>
        <taxon>Viruses</taxon>
        <taxon>Viruses incertae sedis</taxon>
        <taxon>Naldaviricetes</taxon>
        <taxon>Lefavirales</taxon>
        <taxon>Baculoviridae</taxon>
        <taxon>Alphabaculovirus</taxon>
        <taxon>Alphabaculovirus spofrugiperdae</taxon>
    </lineage>
</organism>
<name>A0A0R5RHN9_NPVSF</name>
<proteinExistence type="predicted"/>
<dbReference type="EMBL" id="KF891883">
    <property type="protein sequence ID" value="AIW01461.1"/>
    <property type="molecule type" value="Genomic_DNA"/>
</dbReference>
<protein>
    <submittedName>
        <fullName evidence="1">Uncharacterized protein</fullName>
    </submittedName>
</protein>
<reference evidence="1" key="1">
    <citation type="submission" date="2013-11" db="EMBL/GenBank/DDBJ databases">
        <authorList>
            <person name="Hoang H.T."/>
            <person name="Killian M.L."/>
            <person name="Madson D.M."/>
            <person name="Arruda P.H.E."/>
            <person name="Sun D."/>
            <person name="Schwartz K.J."/>
            <person name="Yoon K."/>
        </authorList>
    </citation>
    <scope>NUCLEOTIDE SEQUENCE</scope>
    <source>
        <strain evidence="1">Colombian</strain>
    </source>
</reference>
<organismHost>
    <name type="scientific">Lepidoptera</name>
    <name type="common">moths &amp; butterflies</name>
    <dbReference type="NCBI Taxonomy" id="7088"/>
</organismHost>
<accession>A0A0R5RHN9</accession>
<sequence length="143" mass="16627">MLSHDIICYACEKHTNKKYNKILVEFVNNHANTNICTLMDRILLAFEVDVVYEIVENVKSIIWAVVKIVYARNRNLPSFQHHLPFISFAATLIPQIANSKDLYNFSKSLYKRFCVYEMKENYGTFDDVIAILKKLDSLCAVIE</sequence>
<evidence type="ECO:0000313" key="1">
    <source>
        <dbReference type="EMBL" id="AIW01461.1"/>
    </source>
</evidence>
<reference evidence="1" key="2">
    <citation type="journal article" date="2015" name="BMC Genomics">
        <title>Evidence of recent interspecies horizontal gene transfer regarding nucleopolyhedrovirus infection of Spodoptera frugiperda.</title>
        <authorList>
            <person name="Barrera G.P."/>
            <person name="Belaich M.N."/>
            <person name="Patarroyo M.A."/>
            <person name="Villamizar L.F."/>
            <person name="Ghiringhelli P.D."/>
        </authorList>
    </citation>
    <scope>NUCLEOTIDE SEQUENCE</scope>
    <source>
        <strain evidence="1">Colombian</strain>
    </source>
</reference>